<feature type="region of interest" description="Disordered" evidence="9">
    <location>
        <begin position="50"/>
        <end position="72"/>
    </location>
</feature>
<keyword evidence="7 8" id="KW-0539">Nucleus</keyword>
<dbReference type="PANTHER" id="PTHR13381">
    <property type="entry name" value="RNA POLYMERASE II HOLOENZYME COMPONENT SRB7"/>
    <property type="match status" value="1"/>
</dbReference>
<evidence type="ECO:0000313" key="11">
    <source>
        <dbReference type="Proteomes" id="UP000182334"/>
    </source>
</evidence>
<evidence type="ECO:0000256" key="6">
    <source>
        <dbReference type="ARBA" id="ARBA00023163"/>
    </source>
</evidence>
<comment type="similarity">
    <text evidence="2 8">Belongs to the Mediator complex subunit 21 family.</text>
</comment>
<comment type="subcellular location">
    <subcellularLocation>
        <location evidence="1 8">Nucleus</location>
    </subcellularLocation>
</comment>
<dbReference type="InterPro" id="IPR021384">
    <property type="entry name" value="Mediator_Med21"/>
</dbReference>
<evidence type="ECO:0000256" key="2">
    <source>
        <dbReference type="ARBA" id="ARBA00005770"/>
    </source>
</evidence>
<evidence type="ECO:0000256" key="9">
    <source>
        <dbReference type="SAM" id="MobiDB-lite"/>
    </source>
</evidence>
<evidence type="ECO:0000256" key="7">
    <source>
        <dbReference type="ARBA" id="ARBA00023242"/>
    </source>
</evidence>
<dbReference type="SUPFAM" id="SSF140718">
    <property type="entry name" value="Mediator hinge subcomplex-like"/>
    <property type="match status" value="1"/>
</dbReference>
<evidence type="ECO:0000256" key="8">
    <source>
        <dbReference type="RuleBase" id="RU366036"/>
    </source>
</evidence>
<protein>
    <recommendedName>
        <fullName evidence="3 8">Mediator of RNA polymerase II transcription subunit 21</fullName>
    </recommendedName>
</protein>
<dbReference type="InterPro" id="IPR037212">
    <property type="entry name" value="Med7/Med21-like"/>
</dbReference>
<keyword evidence="6 8" id="KW-0804">Transcription</keyword>
<dbReference type="Proteomes" id="UP000182334">
    <property type="component" value="Chromosome III"/>
</dbReference>
<dbReference type="PANTHER" id="PTHR13381:SF0">
    <property type="entry name" value="MEDIATOR OF RNA POLYMERASE II TRANSCRIPTION SUBUNIT 21"/>
    <property type="match status" value="1"/>
</dbReference>
<accession>A0A1L0BNP3</accession>
<reference evidence="10 11" key="1">
    <citation type="submission" date="2016-10" db="EMBL/GenBank/DDBJ databases">
        <authorList>
            <person name="de Groot N.N."/>
        </authorList>
    </citation>
    <scope>NUCLEOTIDE SEQUENCE [LARGE SCALE GENOMIC DNA]</scope>
    <source>
        <strain evidence="10 11">CBS 141442</strain>
    </source>
</reference>
<evidence type="ECO:0000256" key="5">
    <source>
        <dbReference type="ARBA" id="ARBA00023159"/>
    </source>
</evidence>
<evidence type="ECO:0000256" key="4">
    <source>
        <dbReference type="ARBA" id="ARBA00023015"/>
    </source>
</evidence>
<keyword evidence="11" id="KW-1185">Reference proteome</keyword>
<evidence type="ECO:0000313" key="10">
    <source>
        <dbReference type="EMBL" id="SGZ51778.1"/>
    </source>
</evidence>
<proteinExistence type="inferred from homology"/>
<dbReference type="GO" id="GO:0006357">
    <property type="term" value="P:regulation of transcription by RNA polymerase II"/>
    <property type="evidence" value="ECO:0007669"/>
    <property type="project" value="TreeGrafter"/>
</dbReference>
<feature type="compositionally biased region" description="Polar residues" evidence="9">
    <location>
        <begin position="60"/>
        <end position="70"/>
    </location>
</feature>
<dbReference type="GO" id="GO:0016592">
    <property type="term" value="C:mediator complex"/>
    <property type="evidence" value="ECO:0007669"/>
    <property type="project" value="UniProtKB-UniRule"/>
</dbReference>
<dbReference type="Pfam" id="PF11221">
    <property type="entry name" value="Med21"/>
    <property type="match status" value="1"/>
</dbReference>
<gene>
    <name evidence="10" type="ORF">SAMEA4029010_CIC11G00000000061</name>
</gene>
<evidence type="ECO:0000256" key="3">
    <source>
        <dbReference type="ARBA" id="ARBA00019691"/>
    </source>
</evidence>
<comment type="function">
    <text evidence="8">Component of the Mediator complex, a coactivator involved in the regulated transcription of nearly all RNA polymerase II-dependent genes. Mediator functions as a bridge to convey information from gene-specific regulatory proteins to the basal RNA polymerase II transcription machinery. Mediator is recruited to promoters by direct interactions with regulatory proteins and serves as a scaffold for the assembly of a functional preinitiation complex with RNA polymerase II and the general transcription factors.</text>
</comment>
<sequence length="158" mass="17306">MADRLTQLQVCLDQLVAQFNATINYVNTQSDLAPLDADPNSVINVAANAPLPGKKDQENSEANSAPSGSAPQAPFEVVINELSTDIILKSRQISMIIDSLPGIGTLPETQLKIINDLINELEQTEKDRCAKIKEKDELLKWCEDLIVDVSGGIYRTRT</sequence>
<dbReference type="Gene3D" id="6.10.280.10">
    <property type="entry name" value="Mediator complex, subunit Med21"/>
    <property type="match status" value="1"/>
</dbReference>
<evidence type="ECO:0000256" key="1">
    <source>
        <dbReference type="ARBA" id="ARBA00004123"/>
    </source>
</evidence>
<dbReference type="OrthoDB" id="526653at2759"/>
<name>A0A1L0BNP3_9ASCO</name>
<keyword evidence="5 8" id="KW-0010">Activator</keyword>
<dbReference type="GO" id="GO:0003712">
    <property type="term" value="F:transcription coregulator activity"/>
    <property type="evidence" value="ECO:0007669"/>
    <property type="project" value="TreeGrafter"/>
</dbReference>
<keyword evidence="4 8" id="KW-0805">Transcription regulation</keyword>
<comment type="subunit">
    <text evidence="8">Component of the Mediator complex.</text>
</comment>
<organism evidence="10 11">
    <name type="scientific">Sungouiella intermedia</name>
    <dbReference type="NCBI Taxonomy" id="45354"/>
    <lineage>
        <taxon>Eukaryota</taxon>
        <taxon>Fungi</taxon>
        <taxon>Dikarya</taxon>
        <taxon>Ascomycota</taxon>
        <taxon>Saccharomycotina</taxon>
        <taxon>Pichiomycetes</taxon>
        <taxon>Metschnikowiaceae</taxon>
        <taxon>Sungouiella</taxon>
    </lineage>
</organism>
<dbReference type="EMBL" id="LT635758">
    <property type="protein sequence ID" value="SGZ51778.1"/>
    <property type="molecule type" value="Genomic_DNA"/>
</dbReference>
<dbReference type="STRING" id="45354.A0A1L0BNP3"/>
<dbReference type="AlphaFoldDB" id="A0A1L0BNP3"/>